<proteinExistence type="predicted"/>
<evidence type="ECO:0000259" key="9">
    <source>
        <dbReference type="PROSITE" id="PS50048"/>
    </source>
</evidence>
<comment type="caution">
    <text evidence="10">The sequence shown here is derived from an EMBL/GenBank/DDBJ whole genome shotgun (WGS) entry which is preliminary data.</text>
</comment>
<keyword evidence="2" id="KW-0479">Metal-binding</keyword>
<evidence type="ECO:0000256" key="1">
    <source>
        <dbReference type="ARBA" id="ARBA00004123"/>
    </source>
</evidence>
<accession>A0ABR4G696</accession>
<keyword evidence="4" id="KW-0238">DNA-binding</keyword>
<dbReference type="CDD" id="cd12148">
    <property type="entry name" value="fungal_TF_MHR"/>
    <property type="match status" value="1"/>
</dbReference>
<name>A0ABR4G696_9EURO</name>
<dbReference type="SUPFAM" id="SSF57701">
    <property type="entry name" value="Zn2/Cys6 DNA-binding domain"/>
    <property type="match status" value="1"/>
</dbReference>
<dbReference type="Pfam" id="PF00172">
    <property type="entry name" value="Zn_clus"/>
    <property type="match status" value="1"/>
</dbReference>
<dbReference type="PANTHER" id="PTHR46910:SF3">
    <property type="entry name" value="HALOTOLERANCE PROTEIN 9-RELATED"/>
    <property type="match status" value="1"/>
</dbReference>
<dbReference type="PANTHER" id="PTHR46910">
    <property type="entry name" value="TRANSCRIPTION FACTOR PDR1"/>
    <property type="match status" value="1"/>
</dbReference>
<evidence type="ECO:0000256" key="6">
    <source>
        <dbReference type="ARBA" id="ARBA00023242"/>
    </source>
</evidence>
<feature type="compositionally biased region" description="Low complexity" evidence="8">
    <location>
        <begin position="1"/>
        <end position="10"/>
    </location>
</feature>
<evidence type="ECO:0000313" key="11">
    <source>
        <dbReference type="Proteomes" id="UP001610563"/>
    </source>
</evidence>
<dbReference type="InterPro" id="IPR036864">
    <property type="entry name" value="Zn2-C6_fun-type_DNA-bd_sf"/>
</dbReference>
<dbReference type="Gene3D" id="4.10.240.10">
    <property type="entry name" value="Zn(2)-C6 fungal-type DNA-binding domain"/>
    <property type="match status" value="1"/>
</dbReference>
<feature type="domain" description="Zn(2)-C6 fungal-type" evidence="9">
    <location>
        <begin position="35"/>
        <end position="65"/>
    </location>
</feature>
<feature type="compositionally biased region" description="Pro residues" evidence="8">
    <location>
        <begin position="11"/>
        <end position="20"/>
    </location>
</feature>
<dbReference type="PROSITE" id="PS00463">
    <property type="entry name" value="ZN2_CY6_FUNGAL_1"/>
    <property type="match status" value="1"/>
</dbReference>
<dbReference type="Proteomes" id="UP001610563">
    <property type="component" value="Unassembled WGS sequence"/>
</dbReference>
<feature type="region of interest" description="Disordered" evidence="8">
    <location>
        <begin position="1"/>
        <end position="24"/>
    </location>
</feature>
<dbReference type="PROSITE" id="PS50048">
    <property type="entry name" value="ZN2_CY6_FUNGAL_2"/>
    <property type="match status" value="1"/>
</dbReference>
<dbReference type="InterPro" id="IPR001138">
    <property type="entry name" value="Zn2Cys6_DnaBD"/>
</dbReference>
<evidence type="ECO:0000256" key="8">
    <source>
        <dbReference type="SAM" id="MobiDB-lite"/>
    </source>
</evidence>
<keyword evidence="7" id="KW-0175">Coiled coil</keyword>
<keyword evidence="5" id="KW-0804">Transcription</keyword>
<reference evidence="10 11" key="1">
    <citation type="submission" date="2024-07" db="EMBL/GenBank/DDBJ databases">
        <title>Section-level genome sequencing and comparative genomics of Aspergillus sections Usti and Cavernicolus.</title>
        <authorList>
            <consortium name="Lawrence Berkeley National Laboratory"/>
            <person name="Nybo J.L."/>
            <person name="Vesth T.C."/>
            <person name="Theobald S."/>
            <person name="Frisvad J.C."/>
            <person name="Larsen T.O."/>
            <person name="Kjaerboelling I."/>
            <person name="Rothschild-Mancinelli K."/>
            <person name="Lyhne E.K."/>
            <person name="Kogle M.E."/>
            <person name="Barry K."/>
            <person name="Clum A."/>
            <person name="Na H."/>
            <person name="Ledsgaard L."/>
            <person name="Lin J."/>
            <person name="Lipzen A."/>
            <person name="Kuo A."/>
            <person name="Riley R."/>
            <person name="Mondo S."/>
            <person name="Labutti K."/>
            <person name="Haridas S."/>
            <person name="Pangalinan J."/>
            <person name="Salamov A.A."/>
            <person name="Simmons B.A."/>
            <person name="Magnuson J.K."/>
            <person name="Chen J."/>
            <person name="Drula E."/>
            <person name="Henrissat B."/>
            <person name="Wiebenga A."/>
            <person name="Lubbers R.J."/>
            <person name="Gomes A.C."/>
            <person name="Makela M.R."/>
            <person name="Stajich J."/>
            <person name="Grigoriev I.V."/>
            <person name="Mortensen U.H."/>
            <person name="De Vries R.P."/>
            <person name="Baker S.E."/>
            <person name="Andersen M.R."/>
        </authorList>
    </citation>
    <scope>NUCLEOTIDE SEQUENCE [LARGE SCALE GENOMIC DNA]</scope>
    <source>
        <strain evidence="10 11">CBS 209.92</strain>
    </source>
</reference>
<dbReference type="InterPro" id="IPR050987">
    <property type="entry name" value="AtrR-like"/>
</dbReference>
<organism evidence="10 11">
    <name type="scientific">Aspergillus keveii</name>
    <dbReference type="NCBI Taxonomy" id="714993"/>
    <lineage>
        <taxon>Eukaryota</taxon>
        <taxon>Fungi</taxon>
        <taxon>Dikarya</taxon>
        <taxon>Ascomycota</taxon>
        <taxon>Pezizomycotina</taxon>
        <taxon>Eurotiomycetes</taxon>
        <taxon>Eurotiomycetidae</taxon>
        <taxon>Eurotiales</taxon>
        <taxon>Aspergillaceae</taxon>
        <taxon>Aspergillus</taxon>
        <taxon>Aspergillus subgen. Nidulantes</taxon>
    </lineage>
</organism>
<evidence type="ECO:0000313" key="10">
    <source>
        <dbReference type="EMBL" id="KAL2794545.1"/>
    </source>
</evidence>
<keyword evidence="6" id="KW-0539">Nucleus</keyword>
<evidence type="ECO:0000256" key="2">
    <source>
        <dbReference type="ARBA" id="ARBA00022723"/>
    </source>
</evidence>
<keyword evidence="11" id="KW-1185">Reference proteome</keyword>
<feature type="coiled-coil region" evidence="7">
    <location>
        <begin position="73"/>
        <end position="100"/>
    </location>
</feature>
<evidence type="ECO:0000256" key="3">
    <source>
        <dbReference type="ARBA" id="ARBA00023015"/>
    </source>
</evidence>
<evidence type="ECO:0000256" key="7">
    <source>
        <dbReference type="SAM" id="Coils"/>
    </source>
</evidence>
<dbReference type="EMBL" id="JBFTWV010000043">
    <property type="protein sequence ID" value="KAL2794545.1"/>
    <property type="molecule type" value="Genomic_DNA"/>
</dbReference>
<sequence length="634" mass="71647">MASLPSLRPNRPLPETPPWPQSRVVLPPRRKISLACTNCRSKKIRCDGTTPFCSECIRSGNRCSYENVDKRKTETWRLAVNDLEQKNQQLESLIQSLKCNSFPDAVERLRQLRGDLVPAPQDRHEELPVGTPGFSDTSSCSFGLVASINPYLVAPVERPSASRSVSDDDALVDLGYANLPCEDMTRHAVNAFIGCGSALFHVMSQEASDELLQKVYQQDPDVTQSDICQLCALAAVGSQYCTNEIPAFAKETYYQHAFALLDQLEDDDLVHMRVFICLAVYLVMLKSTSARTMTASGLNVARAHMHIRLQDTNEEDRLEWARVYRTLACTECWLSSTLGYELGLRADEIKLIDELAEAESAMNPNNEINIRIIQRYVFNVAFLSSQVYECFRCSDHLCMDDLHALSAQLDTWHRELPPCLHLSSLTSGESNTSDRVRRPLLFMHMIHISSHITLYERVMYSTLKEALGTSDKQMIREVFRLPADAIRIYGSFAQQLARIIKLLYDEEAVLARCWLTIHASFHATIVLLMLATQHLALKIPQSSILKDMEHVRVCLKVLHYCAQYDIAAMRLVDIITPLFNRLWQMIENPNDFDKIAPSFSLADTPGAPRISAGLAHVVHQLLAAMGLRYQEVWV</sequence>
<comment type="subcellular location">
    <subcellularLocation>
        <location evidence="1">Nucleus</location>
    </subcellularLocation>
</comment>
<gene>
    <name evidence="10" type="ORF">BJX66DRAFT_303392</name>
</gene>
<keyword evidence="3" id="KW-0805">Transcription regulation</keyword>
<evidence type="ECO:0000256" key="5">
    <source>
        <dbReference type="ARBA" id="ARBA00023163"/>
    </source>
</evidence>
<evidence type="ECO:0000256" key="4">
    <source>
        <dbReference type="ARBA" id="ARBA00023125"/>
    </source>
</evidence>
<dbReference type="CDD" id="cd00067">
    <property type="entry name" value="GAL4"/>
    <property type="match status" value="1"/>
</dbReference>
<dbReference type="SMART" id="SM00066">
    <property type="entry name" value="GAL4"/>
    <property type="match status" value="1"/>
</dbReference>
<protein>
    <recommendedName>
        <fullName evidence="9">Zn(2)-C6 fungal-type domain-containing protein</fullName>
    </recommendedName>
</protein>